<dbReference type="KEGG" id="tpk:JO40_11560"/>
<dbReference type="CDD" id="cd12107">
    <property type="entry name" value="Hemerythrin"/>
    <property type="match status" value="1"/>
</dbReference>
<dbReference type="InterPro" id="IPR012827">
    <property type="entry name" value="Hemerythrin_metal-bd"/>
</dbReference>
<dbReference type="PANTHER" id="PTHR37164:SF1">
    <property type="entry name" value="BACTERIOHEMERYTHRIN"/>
    <property type="match status" value="1"/>
</dbReference>
<feature type="domain" description="Hemerythrin-like" evidence="5">
    <location>
        <begin position="16"/>
        <end position="130"/>
    </location>
</feature>
<sequence>MSEIKNFEWEDSLSVGYNTIDLHHKKLLSIMGQFKDLLELPQEEYKLKIGKVIKNLSDYTYYHFTEEEKIMKEYEYPELKEHTSIHNSFIKKIKEAIVPLASGNIETGRQFYDFLGRWLVEHIAGADHKWSEYIHRNNPEAEF</sequence>
<dbReference type="Proteomes" id="UP001058682">
    <property type="component" value="Chromosome"/>
</dbReference>
<evidence type="ECO:0000256" key="4">
    <source>
        <dbReference type="ARBA" id="ARBA00023004"/>
    </source>
</evidence>
<proteinExistence type="inferred from homology"/>
<dbReference type="RefSeq" id="WP_044979378.1">
    <property type="nucleotide sequence ID" value="NZ_CP009228.1"/>
</dbReference>
<evidence type="ECO:0000256" key="1">
    <source>
        <dbReference type="ARBA" id="ARBA00010587"/>
    </source>
</evidence>
<dbReference type="InterPro" id="IPR050669">
    <property type="entry name" value="Hemerythrin"/>
</dbReference>
<keyword evidence="2" id="KW-0813">Transport</keyword>
<gene>
    <name evidence="7" type="ORF">E4N74_05520</name>
    <name evidence="6" type="ORF">E4N76_06440</name>
</gene>
<evidence type="ECO:0000313" key="9">
    <source>
        <dbReference type="Proteomes" id="UP001059401"/>
    </source>
</evidence>
<keyword evidence="2" id="KW-0561">Oxygen transport</keyword>
<evidence type="ECO:0000313" key="8">
    <source>
        <dbReference type="Proteomes" id="UP001058682"/>
    </source>
</evidence>
<dbReference type="InterPro" id="IPR012312">
    <property type="entry name" value="Hemerythrin-like"/>
</dbReference>
<accession>A0AAE9MVI6</accession>
<reference evidence="7" key="1">
    <citation type="submission" date="2019-04" db="EMBL/GenBank/DDBJ databases">
        <title>Whole genome sequencing of oral phylogroup 2 treponemes.</title>
        <authorList>
            <person name="Chan Y."/>
            <person name="Zeng H.H."/>
            <person name="Yu X.L."/>
            <person name="Leung W.K."/>
            <person name="Watt R.M."/>
        </authorList>
    </citation>
    <scope>NUCLEOTIDE SEQUENCE</scope>
    <source>
        <strain evidence="7">OMZ 835</strain>
        <strain evidence="6">OMZ 847</strain>
    </source>
</reference>
<dbReference type="SUPFAM" id="SSF47188">
    <property type="entry name" value="Hemerythrin-like"/>
    <property type="match status" value="1"/>
</dbReference>
<protein>
    <submittedName>
        <fullName evidence="7">Bacteriohemerythrin</fullName>
    </submittedName>
</protein>
<dbReference type="InterPro" id="IPR016131">
    <property type="entry name" value="Haemerythrin_Fe_BS"/>
</dbReference>
<dbReference type="EMBL" id="CP038804">
    <property type="protein sequence ID" value="UTY33537.1"/>
    <property type="molecule type" value="Genomic_DNA"/>
</dbReference>
<dbReference type="AlphaFoldDB" id="A0AAE9MVI6"/>
<dbReference type="PANTHER" id="PTHR37164">
    <property type="entry name" value="BACTERIOHEMERYTHRIN"/>
    <property type="match status" value="1"/>
</dbReference>
<organism evidence="7 8">
    <name type="scientific">Treponema putidum</name>
    <dbReference type="NCBI Taxonomy" id="221027"/>
    <lineage>
        <taxon>Bacteria</taxon>
        <taxon>Pseudomonadati</taxon>
        <taxon>Spirochaetota</taxon>
        <taxon>Spirochaetia</taxon>
        <taxon>Spirochaetales</taxon>
        <taxon>Treponemataceae</taxon>
        <taxon>Treponema</taxon>
    </lineage>
</organism>
<dbReference type="PROSITE" id="PS00550">
    <property type="entry name" value="HEMERYTHRINS"/>
    <property type="match status" value="1"/>
</dbReference>
<evidence type="ECO:0000259" key="5">
    <source>
        <dbReference type="Pfam" id="PF01814"/>
    </source>
</evidence>
<dbReference type="GO" id="GO:0046872">
    <property type="term" value="F:metal ion binding"/>
    <property type="evidence" value="ECO:0007669"/>
    <property type="project" value="UniProtKB-KW"/>
</dbReference>
<comment type="similarity">
    <text evidence="1">Belongs to the hemerythrin family.</text>
</comment>
<dbReference type="Proteomes" id="UP001059401">
    <property type="component" value="Chromosome"/>
</dbReference>
<keyword evidence="3" id="KW-0479">Metal-binding</keyword>
<keyword evidence="9" id="KW-1185">Reference proteome</keyword>
<evidence type="ECO:0000313" key="6">
    <source>
        <dbReference type="EMBL" id="UTY28672.1"/>
    </source>
</evidence>
<dbReference type="Gene3D" id="1.20.120.50">
    <property type="entry name" value="Hemerythrin-like"/>
    <property type="match status" value="1"/>
</dbReference>
<evidence type="ECO:0000313" key="7">
    <source>
        <dbReference type="EMBL" id="UTY33537.1"/>
    </source>
</evidence>
<name>A0AAE9MVI6_9SPIR</name>
<dbReference type="InterPro" id="IPR035938">
    <property type="entry name" value="Hemerythrin-like_sf"/>
</dbReference>
<evidence type="ECO:0000256" key="3">
    <source>
        <dbReference type="ARBA" id="ARBA00022723"/>
    </source>
</evidence>
<dbReference type="EMBL" id="CP038802">
    <property type="protein sequence ID" value="UTY28672.1"/>
    <property type="molecule type" value="Genomic_DNA"/>
</dbReference>
<dbReference type="GO" id="GO:0005344">
    <property type="term" value="F:oxygen carrier activity"/>
    <property type="evidence" value="ECO:0007669"/>
    <property type="project" value="UniProtKB-KW"/>
</dbReference>
<dbReference type="Pfam" id="PF01814">
    <property type="entry name" value="Hemerythrin"/>
    <property type="match status" value="1"/>
</dbReference>
<keyword evidence="4" id="KW-0408">Iron</keyword>
<dbReference type="NCBIfam" id="TIGR02481">
    <property type="entry name" value="hemeryth_dom"/>
    <property type="match status" value="1"/>
</dbReference>
<evidence type="ECO:0000256" key="2">
    <source>
        <dbReference type="ARBA" id="ARBA00022621"/>
    </source>
</evidence>
<dbReference type="NCBIfam" id="NF033749">
    <property type="entry name" value="bact_hemeryth"/>
    <property type="match status" value="1"/>
</dbReference>